<reference evidence="1 2" key="1">
    <citation type="journal article" date="2022" name="Hortic Res">
        <title>A haplotype resolved chromosomal level avocado genome allows analysis of novel avocado genes.</title>
        <authorList>
            <person name="Nath O."/>
            <person name="Fletcher S.J."/>
            <person name="Hayward A."/>
            <person name="Shaw L.M."/>
            <person name="Masouleh A.K."/>
            <person name="Furtado A."/>
            <person name="Henry R.J."/>
            <person name="Mitter N."/>
        </authorList>
    </citation>
    <scope>NUCLEOTIDE SEQUENCE [LARGE SCALE GENOMIC DNA]</scope>
    <source>
        <strain evidence="2">cv. Hass</strain>
    </source>
</reference>
<name>A0ACC2KU52_PERAE</name>
<organism evidence="1 2">
    <name type="scientific">Persea americana</name>
    <name type="common">Avocado</name>
    <dbReference type="NCBI Taxonomy" id="3435"/>
    <lineage>
        <taxon>Eukaryota</taxon>
        <taxon>Viridiplantae</taxon>
        <taxon>Streptophyta</taxon>
        <taxon>Embryophyta</taxon>
        <taxon>Tracheophyta</taxon>
        <taxon>Spermatophyta</taxon>
        <taxon>Magnoliopsida</taxon>
        <taxon>Magnoliidae</taxon>
        <taxon>Laurales</taxon>
        <taxon>Lauraceae</taxon>
        <taxon>Persea</taxon>
    </lineage>
</organism>
<evidence type="ECO:0000313" key="1">
    <source>
        <dbReference type="EMBL" id="KAJ8624791.1"/>
    </source>
</evidence>
<sequence length="229" mass="25890">MFPLENQSGRTDVITVRGDQHMARQCLLAVLPSEAESPQVHMAELNREAELGDVGRSPAQKSIEDLTEVKIDTADPNGFFLIKSQLPEPEKRELLDFLLKNKEVFASTPYEMPGIDPALMCHKLNVDPSHKPVIQKTRRTGVPQTEAVIEEVQKLLEAEAIKEVHYPQWLANTVVVKKKMGKWRVCMDFTDLNKACPKDSFPLPKIDQLIDATAGHDRMSFLDAYRGYH</sequence>
<keyword evidence="2" id="KW-1185">Reference proteome</keyword>
<protein>
    <submittedName>
        <fullName evidence="1">Uncharacterized protein</fullName>
    </submittedName>
</protein>
<proteinExistence type="predicted"/>
<dbReference type="Proteomes" id="UP001234297">
    <property type="component" value="Chromosome 11"/>
</dbReference>
<accession>A0ACC2KU52</accession>
<evidence type="ECO:0000313" key="2">
    <source>
        <dbReference type="Proteomes" id="UP001234297"/>
    </source>
</evidence>
<dbReference type="EMBL" id="CM056819">
    <property type="protein sequence ID" value="KAJ8624791.1"/>
    <property type="molecule type" value="Genomic_DNA"/>
</dbReference>
<gene>
    <name evidence="1" type="ORF">MRB53_033321</name>
</gene>
<comment type="caution">
    <text evidence="1">The sequence shown here is derived from an EMBL/GenBank/DDBJ whole genome shotgun (WGS) entry which is preliminary data.</text>
</comment>